<organism evidence="1 2">
    <name type="scientific">SAR324 cluster bacterium</name>
    <dbReference type="NCBI Taxonomy" id="2024889"/>
    <lineage>
        <taxon>Bacteria</taxon>
        <taxon>Deltaproteobacteria</taxon>
        <taxon>SAR324 cluster</taxon>
    </lineage>
</organism>
<proteinExistence type="predicted"/>
<dbReference type="PROSITE" id="PS51257">
    <property type="entry name" value="PROKAR_LIPOPROTEIN"/>
    <property type="match status" value="1"/>
</dbReference>
<evidence type="ECO:0000313" key="1">
    <source>
        <dbReference type="EMBL" id="RTZ81999.1"/>
    </source>
</evidence>
<comment type="caution">
    <text evidence="1">The sequence shown here is derived from an EMBL/GenBank/DDBJ whole genome shotgun (WGS) entry which is preliminary data.</text>
</comment>
<accession>A0A432GDY1</accession>
<name>A0A432GDY1_9DELT</name>
<sequence>MKLLKIILVVSLPLFLILGCKKSDDSSTSTTTSTTSTSSTSCSVSYTAVGKVGDISSNLVTAALAKSASFTKGLTVFGISLLATSGVSDAKLLHAANVTAELLDNDENGTVDNLCVVAKLNDLSTYVTMYNTDSSEFNTDTLVDAGVTKMTGLGANETVDNYADNSSHDASIEEIFHLITQYGYSNVYPTVFGESNTSTSTMAKAMDVARGSTTPQRTVAEGDNSSGWDYNNTDCSTAGSVDNTSNDKAWYFYADTTADYQTMQTEYMYWSVSSKFGMHGSAAGLSKASKEWCPNTKAKLLAQDVTMHNLIDNSTYAFPTVLPNASYGYYTFTTSDIITF</sequence>
<dbReference type="EMBL" id="QNZI01000294">
    <property type="protein sequence ID" value="RTZ81999.1"/>
    <property type="molecule type" value="Genomic_DNA"/>
</dbReference>
<gene>
    <name evidence="1" type="ORF">DSY94_11245</name>
</gene>
<reference evidence="1 2" key="1">
    <citation type="submission" date="2018-06" db="EMBL/GenBank/DDBJ databases">
        <title>Combined omics and stable isotope probing to characterize newly discovered Mariana Back-Arc vent microbial communities.</title>
        <authorList>
            <person name="Trembath-Reichert E."/>
            <person name="Huber J.A."/>
        </authorList>
    </citation>
    <scope>NUCLEOTIDE SEQUENCE [LARGE SCALE GENOMIC DNA]</scope>
    <source>
        <strain evidence="1">MAG 24</strain>
    </source>
</reference>
<dbReference type="Proteomes" id="UP000287176">
    <property type="component" value="Unassembled WGS sequence"/>
</dbReference>
<evidence type="ECO:0000313" key="2">
    <source>
        <dbReference type="Proteomes" id="UP000287176"/>
    </source>
</evidence>
<protein>
    <submittedName>
        <fullName evidence="1">Uncharacterized protein</fullName>
    </submittedName>
</protein>
<dbReference type="AlphaFoldDB" id="A0A432GDY1"/>